<dbReference type="Pfam" id="PF16488">
    <property type="entry name" value="ArgoL2"/>
    <property type="match status" value="1"/>
</dbReference>
<dbReference type="Pfam" id="PF02170">
    <property type="entry name" value="PAZ"/>
    <property type="match status" value="1"/>
</dbReference>
<dbReference type="Gene3D" id="2.170.260.10">
    <property type="entry name" value="paz domain"/>
    <property type="match status" value="1"/>
</dbReference>
<dbReference type="Pfam" id="PF08699">
    <property type="entry name" value="ArgoL1"/>
    <property type="match status" value="1"/>
</dbReference>
<reference evidence="2" key="1">
    <citation type="submission" date="2020-06" db="EMBL/GenBank/DDBJ databases">
        <authorList>
            <person name="Li T."/>
            <person name="Hu X."/>
            <person name="Zhang T."/>
            <person name="Song X."/>
            <person name="Zhang H."/>
            <person name="Dai N."/>
            <person name="Sheng W."/>
            <person name="Hou X."/>
            <person name="Wei L."/>
        </authorList>
    </citation>
    <scope>NUCLEOTIDE SEQUENCE</scope>
    <source>
        <strain evidence="2">G02</strain>
        <tissue evidence="2">Leaf</tissue>
    </source>
</reference>
<proteinExistence type="predicted"/>
<dbReference type="InterPro" id="IPR032472">
    <property type="entry name" value="ArgoL2"/>
</dbReference>
<dbReference type="GO" id="GO:0003723">
    <property type="term" value="F:RNA binding"/>
    <property type="evidence" value="ECO:0007669"/>
    <property type="project" value="InterPro"/>
</dbReference>
<reference evidence="2" key="2">
    <citation type="journal article" date="2024" name="Plant">
        <title>Genomic evolution and insights into agronomic trait innovations of Sesamum species.</title>
        <authorList>
            <person name="Miao H."/>
            <person name="Wang L."/>
            <person name="Qu L."/>
            <person name="Liu H."/>
            <person name="Sun Y."/>
            <person name="Le M."/>
            <person name="Wang Q."/>
            <person name="Wei S."/>
            <person name="Zheng Y."/>
            <person name="Lin W."/>
            <person name="Duan Y."/>
            <person name="Cao H."/>
            <person name="Xiong S."/>
            <person name="Wang X."/>
            <person name="Wei L."/>
            <person name="Li C."/>
            <person name="Ma Q."/>
            <person name="Ju M."/>
            <person name="Zhao R."/>
            <person name="Li G."/>
            <person name="Mu C."/>
            <person name="Tian Q."/>
            <person name="Mei H."/>
            <person name="Zhang T."/>
            <person name="Gao T."/>
            <person name="Zhang H."/>
        </authorList>
    </citation>
    <scope>NUCLEOTIDE SEQUENCE</scope>
    <source>
        <strain evidence="2">G02</strain>
    </source>
</reference>
<dbReference type="SUPFAM" id="SSF101690">
    <property type="entry name" value="PAZ domain"/>
    <property type="match status" value="1"/>
</dbReference>
<dbReference type="InterPro" id="IPR036085">
    <property type="entry name" value="PAZ_dom_sf"/>
</dbReference>
<dbReference type="SMART" id="SM01163">
    <property type="entry name" value="DUF1785"/>
    <property type="match status" value="1"/>
</dbReference>
<evidence type="ECO:0000259" key="1">
    <source>
        <dbReference type="PROSITE" id="PS50821"/>
    </source>
</evidence>
<comment type="caution">
    <text evidence="2">The sequence shown here is derived from an EMBL/GenBank/DDBJ whole genome shotgun (WGS) entry which is preliminary data.</text>
</comment>
<dbReference type="InterPro" id="IPR014811">
    <property type="entry name" value="ArgoL1"/>
</dbReference>
<dbReference type="InterPro" id="IPR003100">
    <property type="entry name" value="PAZ_dom"/>
</dbReference>
<organism evidence="2">
    <name type="scientific">Sesamum radiatum</name>
    <name type="common">Black benniseed</name>
    <dbReference type="NCBI Taxonomy" id="300843"/>
    <lineage>
        <taxon>Eukaryota</taxon>
        <taxon>Viridiplantae</taxon>
        <taxon>Streptophyta</taxon>
        <taxon>Embryophyta</taxon>
        <taxon>Tracheophyta</taxon>
        <taxon>Spermatophyta</taxon>
        <taxon>Magnoliopsida</taxon>
        <taxon>eudicotyledons</taxon>
        <taxon>Gunneridae</taxon>
        <taxon>Pentapetalae</taxon>
        <taxon>asterids</taxon>
        <taxon>lamiids</taxon>
        <taxon>Lamiales</taxon>
        <taxon>Pedaliaceae</taxon>
        <taxon>Sesamum</taxon>
    </lineage>
</organism>
<dbReference type="EMBL" id="JACGWJ010000009">
    <property type="protein sequence ID" value="KAL0398152.1"/>
    <property type="molecule type" value="Genomic_DNA"/>
</dbReference>
<feature type="domain" description="PAZ" evidence="1">
    <location>
        <begin position="68"/>
        <end position="182"/>
    </location>
</feature>
<protein>
    <submittedName>
        <fullName evidence="2">Protein argonaute 3</fullName>
    </submittedName>
</protein>
<accession>A0AAW2T151</accession>
<dbReference type="PANTHER" id="PTHR22891">
    <property type="entry name" value="EUKARYOTIC TRANSLATION INITIATION FACTOR 2C"/>
    <property type="match status" value="1"/>
</dbReference>
<gene>
    <name evidence="2" type="ORF">Sradi_2158500</name>
</gene>
<dbReference type="PROSITE" id="PS50821">
    <property type="entry name" value="PAZ"/>
    <property type="match status" value="1"/>
</dbReference>
<dbReference type="CDD" id="cd02846">
    <property type="entry name" value="PAZ_argonaute_like"/>
    <property type="match status" value="1"/>
</dbReference>
<dbReference type="AlphaFoldDB" id="A0AAW2T151"/>
<name>A0AAW2T151_SESRA</name>
<sequence length="288" mass="32916">MDLFMQENPSRRRISVGRSFYSLEYRTEDDLKCGVVARRGFHQSLKPTSQGLALCLDYSVLAFPEPLPVLEFLKVHLHAGVDQVKTSRQRINDTLKRLKVTVTHRRTKRKYTIAWLTDEDARDSTFEVVDPEGKNPNEEIRLVQYFKDKWGKDIMYQNIPCLELGTQKKSNKVPLEFCVLVEGQRYPKERLSPEVTDKLKNLSVAKPCDRMKTIEEMVRAEDGPCGPFTRDFGIELDTNMTKVVGRVIGAPELKLGAPPTFRVHGANCQWNLLRKSLLDGKTMSAGPF</sequence>
<evidence type="ECO:0000313" key="2">
    <source>
        <dbReference type="EMBL" id="KAL0398152.1"/>
    </source>
</evidence>